<dbReference type="EMBL" id="ONZP01000238">
    <property type="protein sequence ID" value="SPJ78727.1"/>
    <property type="molecule type" value="Genomic_DNA"/>
</dbReference>
<gene>
    <name evidence="1" type="ORF">FTOL_07118</name>
</gene>
<accession>A0AAE8SJE7</accession>
<keyword evidence="2" id="KW-1185">Reference proteome</keyword>
<proteinExistence type="predicted"/>
<dbReference type="AlphaFoldDB" id="A0AAE8SJE7"/>
<evidence type="ECO:0000313" key="1">
    <source>
        <dbReference type="EMBL" id="SPJ78727.1"/>
    </source>
</evidence>
<organism evidence="1 2">
    <name type="scientific">Fusarium torulosum</name>
    <dbReference type="NCBI Taxonomy" id="33205"/>
    <lineage>
        <taxon>Eukaryota</taxon>
        <taxon>Fungi</taxon>
        <taxon>Dikarya</taxon>
        <taxon>Ascomycota</taxon>
        <taxon>Pezizomycotina</taxon>
        <taxon>Sordariomycetes</taxon>
        <taxon>Hypocreomycetidae</taxon>
        <taxon>Hypocreales</taxon>
        <taxon>Nectriaceae</taxon>
        <taxon>Fusarium</taxon>
    </lineage>
</organism>
<comment type="caution">
    <text evidence="1">The sequence shown here is derived from an EMBL/GenBank/DDBJ whole genome shotgun (WGS) entry which is preliminary data.</text>
</comment>
<name>A0AAE8SJE7_9HYPO</name>
<evidence type="ECO:0000313" key="2">
    <source>
        <dbReference type="Proteomes" id="UP001187734"/>
    </source>
</evidence>
<reference evidence="1" key="1">
    <citation type="submission" date="2018-03" db="EMBL/GenBank/DDBJ databases">
        <authorList>
            <person name="Guldener U."/>
        </authorList>
    </citation>
    <scope>NUCLEOTIDE SEQUENCE</scope>
</reference>
<dbReference type="Proteomes" id="UP001187734">
    <property type="component" value="Unassembled WGS sequence"/>
</dbReference>
<protein>
    <submittedName>
        <fullName evidence="1">Uncharacterized protein</fullName>
    </submittedName>
</protein>
<sequence length="77" mass="8266">MAFGILWKDPAATSPFYTWYLCTTRRLESKYYSSATLVYIGTSLKASTSSPPLQSPSVATSFGAELLDSSISEASTG</sequence>